<dbReference type="InterPro" id="IPR036875">
    <property type="entry name" value="Znf_CCHC_sf"/>
</dbReference>
<keyword evidence="1" id="KW-0645">Protease</keyword>
<feature type="domain" description="Integrase catalytic" evidence="8">
    <location>
        <begin position="1164"/>
        <end position="1340"/>
    </location>
</feature>
<dbReference type="Gene3D" id="3.30.420.10">
    <property type="entry name" value="Ribonuclease H-like superfamily/Ribonuclease H"/>
    <property type="match status" value="1"/>
</dbReference>
<feature type="domain" description="CCHC-type" evidence="7">
    <location>
        <begin position="935"/>
        <end position="950"/>
    </location>
</feature>
<evidence type="ECO:0000256" key="1">
    <source>
        <dbReference type="ARBA" id="ARBA00022670"/>
    </source>
</evidence>
<dbReference type="CDD" id="cd09272">
    <property type="entry name" value="RNase_HI_RT_Ty1"/>
    <property type="match status" value="1"/>
</dbReference>
<feature type="compositionally biased region" description="Basic and acidic residues" evidence="6">
    <location>
        <begin position="1449"/>
        <end position="1471"/>
    </location>
</feature>
<dbReference type="GO" id="GO:0004190">
    <property type="term" value="F:aspartic-type endopeptidase activity"/>
    <property type="evidence" value="ECO:0007669"/>
    <property type="project" value="UniProtKB-KW"/>
</dbReference>
<dbReference type="InterPro" id="IPR001878">
    <property type="entry name" value="Znf_CCHC"/>
</dbReference>
<dbReference type="InterPro" id="IPR025724">
    <property type="entry name" value="GAG-pre-integrase_dom"/>
</dbReference>
<dbReference type="PROSITE" id="PS50994">
    <property type="entry name" value="INTEGRASE"/>
    <property type="match status" value="1"/>
</dbReference>
<keyword evidence="3" id="KW-0064">Aspartyl protease</keyword>
<sequence>ILYFLGSDQEDKTLLDTSCSGSFTRNKEEFKWDLLDRIQENTEGWENDKGRVSGINYNYECIETFMDTDEYRNMSATYGLDSQVVANIYKAFASHFELPRKNFDKYHEPYKDKVDSPKGKCIEIKTVDHVLPEAYIEKTPFPAKMKEYSVITSVVNKSAKKPIEPEEQIKVEPAVAIVKDLVTENVEDGHIIFCEDASNIVSHPNKSMKASVPVLSVRIGDHCYYGLCDIGASISAIPYELYTEIMHEIGSCELEEIDVVIRLANRETISPIGIVRDVEVLCGKIKYPADFLVLGSAANCKKEKIVTKFAGESYEFNFSKFAKTPYKADLPNEDFRVEQCASIALAPSNPLQQHLENSESEVFREERDELDEIFLRQPILKHDLPVEDLGVTPPPKEDPVFDLKPLPDNLKYAYIDEKKTYPVIISAKLSDIEEERLLEILKKHRGAIGYTLDDLKGISPAICQHAINIEDGAKPVVEHQRRLIPKMKDVLSSKIKLTVLQSPTLNRSRATMSSSEPPKDNFFENVVNPYISELKMHPKELLLVDGELQIEDVRGPKGEGSLEDRMEKLEQEVFTYKKMAEREVDIFHRIVSELIGEHEKETAKLWSDILSLHNTTNQLQAQLYDAWNQNCEYENRFKRISDAASFRIPETKTSFVDGEPLPWKSDDEKNPPSSKGVIHHRYWHPLDMASSINFNQFLEKEKLKSNGSNFTDWFRHVRIFLNGGNLQYVLDAPLGDPPAETETDEVKNVYMTRKTRYSQVQCAILCSLESDLQKRFEHHDPHELIKELKTIFETHAAVECYEASKHFFSCMMEEGSSISEHMLVMTGHAKKLSDLGIVIPNRLGINRVLQSLPPSYKNFVMNYNMQNMNKEFPELFGMLKAAEIEIKKEHQVLMVNKTTSFKKQGKSKGKNKKSGKKAATPPVKPKSGPKPDAECYYCKEKGHWKRNCSKYLADLKSGLIKKKKEGISDIHVIDVYLTSSRSSTWVFDTGSVAHICNSKQELKNKRQLLKDEVTMRVGNGSKVNVIAVGTLPLHLPSGLVLSLNNCYYVPALSMNIISGSCLMQDGYSFKSENNGCSIFMNNIFYGRAPQKNGLFLLDLDSSNTHIHNIDAKRIKLNDNSTYMWHCRLGHIGVKRMKKLHTDGLLESLDFESLDRCEACLMGKMTKTPFSGMMERATDLLEIIHTDVCGPMSVASRGGYRYVLTFTDDLSRYGYIYLMKHKSETFEKFKEFQSEVENQRNKKIKFLRSDRGGEYLSYEFGMHLKKCGILSQLTPPGTPQRNGVSERRNRTLLDMVRSMMSLTDLPLSFWSYALETAAFTLNRAPSKSVETTPYELWFNKKPKLSFLKVWGCEAYVKKLQPDKLEPKAEKCVFIGYPKETIGYTFYHRSEGKIFVAKNGTFLEKEFLTKEVTGRKVELDEIEESLLVDQSSAVPENVPVPPTPATEEANDNDHETSNETATEPRRSTRDRATPDWYDPCLNVMIVDNNDEDPATYEEAMMSPDSNKWQEAMKSEMGSMYDNKVWTLVDLPDSRKAVENKWIFKRKTDADGNITVYKARLVAKGFRQIQGVDYDETFSPVAKLKSVRILLAIAAFFDYEIWQMDVKTAFLNGDIEEELYMVQPKGFVDPKNADKVCKLQRSIYGLKQASRSWNRRFDKVIKDFGFIQCHGEACIYKKVSGSSVAFLILYVDDILLIGNDIELLSSVKGYLNNSFSMKDLGEASYILGIKIYRDRSRRLIGLSQSTYLDKILKKFRMDESKKGFLPMLPGKVLSKTQGPATAEERERMSQIPYASAVGSIMYAMLCTRPDIAHAVSLTSRYQSDPGMEHWTAVKNILKYLKRTKDMFLCYGGDQELVVTSYTDASWNTDPDDSKSQSGYVFILNGAAVSWASSKQCTVAKSSTESEYIAASEASSEAVWMKRFIVELGVVPSALDPFVIYCDNMGAIANAQEPRSHKRLKHIKLRYHSIREYIEDGEVKICKVHTDLNVADPLTKALPRAKHDQHQNAMGVRNPSKEIFSELDEIFAQGPIFASFQKTEEITKWGHEAARDRAARPRP</sequence>
<keyword evidence="5" id="KW-0862">Zinc</keyword>
<dbReference type="Pfam" id="PF25597">
    <property type="entry name" value="SH3_retrovirus"/>
    <property type="match status" value="1"/>
</dbReference>
<dbReference type="GO" id="GO:0003676">
    <property type="term" value="F:nucleic acid binding"/>
    <property type="evidence" value="ECO:0007669"/>
    <property type="project" value="InterPro"/>
</dbReference>
<dbReference type="InterPro" id="IPR021109">
    <property type="entry name" value="Peptidase_aspartic_dom_sf"/>
</dbReference>
<dbReference type="EMBL" id="JAUUTY010000006">
    <property type="protein sequence ID" value="KAK1617811.1"/>
    <property type="molecule type" value="Genomic_DNA"/>
</dbReference>
<evidence type="ECO:0000259" key="7">
    <source>
        <dbReference type="PROSITE" id="PS50158"/>
    </source>
</evidence>
<dbReference type="Gene3D" id="4.10.60.10">
    <property type="entry name" value="Zinc finger, CCHC-type"/>
    <property type="match status" value="1"/>
</dbReference>
<feature type="non-terminal residue" evidence="9">
    <location>
        <position position="2055"/>
    </location>
</feature>
<dbReference type="SUPFAM" id="SSF53098">
    <property type="entry name" value="Ribonuclease H-like"/>
    <property type="match status" value="1"/>
</dbReference>
<keyword evidence="5" id="KW-0863">Zinc-finger</keyword>
<evidence type="ECO:0000256" key="3">
    <source>
        <dbReference type="ARBA" id="ARBA00022750"/>
    </source>
</evidence>
<accession>A0AAD8VU23</accession>
<dbReference type="InterPro" id="IPR012337">
    <property type="entry name" value="RNaseH-like_sf"/>
</dbReference>
<dbReference type="InterPro" id="IPR054722">
    <property type="entry name" value="PolX-like_BBD"/>
</dbReference>
<dbReference type="SUPFAM" id="SSF56672">
    <property type="entry name" value="DNA/RNA polymerases"/>
    <property type="match status" value="1"/>
</dbReference>
<protein>
    <submittedName>
        <fullName evidence="9">Uncharacterized protein</fullName>
    </submittedName>
</protein>
<dbReference type="Proteomes" id="UP001231189">
    <property type="component" value="Unassembled WGS sequence"/>
</dbReference>
<dbReference type="InterPro" id="IPR043502">
    <property type="entry name" value="DNA/RNA_pol_sf"/>
</dbReference>
<dbReference type="InterPro" id="IPR036397">
    <property type="entry name" value="RNaseH_sf"/>
</dbReference>
<dbReference type="Pfam" id="PF22936">
    <property type="entry name" value="Pol_BBD"/>
    <property type="match status" value="1"/>
</dbReference>
<gene>
    <name evidence="9" type="ORF">QYE76_023328</name>
</gene>
<dbReference type="GO" id="GO:0006508">
    <property type="term" value="P:proteolysis"/>
    <property type="evidence" value="ECO:0007669"/>
    <property type="project" value="UniProtKB-KW"/>
</dbReference>
<proteinExistence type="predicted"/>
<dbReference type="Pfam" id="PF07727">
    <property type="entry name" value="RVT_2"/>
    <property type="match status" value="1"/>
</dbReference>
<name>A0AAD8VU23_LOLMU</name>
<dbReference type="SUPFAM" id="SSF57756">
    <property type="entry name" value="Retrovirus zinc finger-like domains"/>
    <property type="match status" value="1"/>
</dbReference>
<dbReference type="Pfam" id="PF13976">
    <property type="entry name" value="gag_pre-integrs"/>
    <property type="match status" value="1"/>
</dbReference>
<dbReference type="Pfam" id="PF00665">
    <property type="entry name" value="rve"/>
    <property type="match status" value="1"/>
</dbReference>
<reference evidence="9" key="1">
    <citation type="submission" date="2023-07" db="EMBL/GenBank/DDBJ databases">
        <title>A chromosome-level genome assembly of Lolium multiflorum.</title>
        <authorList>
            <person name="Chen Y."/>
            <person name="Copetti D."/>
            <person name="Kolliker R."/>
            <person name="Studer B."/>
        </authorList>
    </citation>
    <scope>NUCLEOTIDE SEQUENCE</scope>
    <source>
        <strain evidence="9">02402/16</strain>
        <tissue evidence="9">Leaf</tissue>
    </source>
</reference>
<feature type="region of interest" description="Disordered" evidence="6">
    <location>
        <begin position="1426"/>
        <end position="1472"/>
    </location>
</feature>
<keyword evidence="2" id="KW-0479">Metal-binding</keyword>
<dbReference type="Gene3D" id="2.40.70.10">
    <property type="entry name" value="Acid Proteases"/>
    <property type="match status" value="1"/>
</dbReference>
<keyword evidence="4" id="KW-0378">Hydrolase</keyword>
<dbReference type="PROSITE" id="PS50158">
    <property type="entry name" value="ZF_CCHC"/>
    <property type="match status" value="1"/>
</dbReference>
<dbReference type="SMART" id="SM00343">
    <property type="entry name" value="ZnF_C2HC"/>
    <property type="match status" value="1"/>
</dbReference>
<organism evidence="9 10">
    <name type="scientific">Lolium multiflorum</name>
    <name type="common">Italian ryegrass</name>
    <name type="synonym">Lolium perenne subsp. multiflorum</name>
    <dbReference type="NCBI Taxonomy" id="4521"/>
    <lineage>
        <taxon>Eukaryota</taxon>
        <taxon>Viridiplantae</taxon>
        <taxon>Streptophyta</taxon>
        <taxon>Embryophyta</taxon>
        <taxon>Tracheophyta</taxon>
        <taxon>Spermatophyta</taxon>
        <taxon>Magnoliopsida</taxon>
        <taxon>Liliopsida</taxon>
        <taxon>Poales</taxon>
        <taxon>Poaceae</taxon>
        <taxon>BOP clade</taxon>
        <taxon>Pooideae</taxon>
        <taxon>Poodae</taxon>
        <taxon>Poeae</taxon>
        <taxon>Poeae Chloroplast Group 2 (Poeae type)</taxon>
        <taxon>Loliodinae</taxon>
        <taxon>Loliinae</taxon>
        <taxon>Lolium</taxon>
    </lineage>
</organism>
<evidence type="ECO:0000259" key="8">
    <source>
        <dbReference type="PROSITE" id="PS50994"/>
    </source>
</evidence>
<evidence type="ECO:0000256" key="6">
    <source>
        <dbReference type="SAM" id="MobiDB-lite"/>
    </source>
</evidence>
<evidence type="ECO:0000313" key="9">
    <source>
        <dbReference type="EMBL" id="KAK1617811.1"/>
    </source>
</evidence>
<dbReference type="InterPro" id="IPR013103">
    <property type="entry name" value="RVT_2"/>
</dbReference>
<evidence type="ECO:0000256" key="5">
    <source>
        <dbReference type="PROSITE-ProRule" id="PRU00047"/>
    </source>
</evidence>
<dbReference type="PANTHER" id="PTHR42648:SF27">
    <property type="entry name" value="RNA-DIRECTED DNA POLYMERASE"/>
    <property type="match status" value="1"/>
</dbReference>
<dbReference type="InterPro" id="IPR057670">
    <property type="entry name" value="SH3_retrovirus"/>
</dbReference>
<dbReference type="GO" id="GO:0008270">
    <property type="term" value="F:zinc ion binding"/>
    <property type="evidence" value="ECO:0007669"/>
    <property type="project" value="UniProtKB-KW"/>
</dbReference>
<evidence type="ECO:0000256" key="4">
    <source>
        <dbReference type="ARBA" id="ARBA00022801"/>
    </source>
</evidence>
<dbReference type="GO" id="GO:0015074">
    <property type="term" value="P:DNA integration"/>
    <property type="evidence" value="ECO:0007669"/>
    <property type="project" value="InterPro"/>
</dbReference>
<keyword evidence="10" id="KW-1185">Reference proteome</keyword>
<dbReference type="InterPro" id="IPR039537">
    <property type="entry name" value="Retrotran_Ty1/copia-like"/>
</dbReference>
<feature type="compositionally biased region" description="Basic residues" evidence="6">
    <location>
        <begin position="903"/>
        <end position="916"/>
    </location>
</feature>
<comment type="caution">
    <text evidence="9">The sequence shown here is derived from an EMBL/GenBank/DDBJ whole genome shotgun (WGS) entry which is preliminary data.</text>
</comment>
<evidence type="ECO:0000313" key="10">
    <source>
        <dbReference type="Proteomes" id="UP001231189"/>
    </source>
</evidence>
<dbReference type="PANTHER" id="PTHR42648">
    <property type="entry name" value="TRANSPOSASE, PUTATIVE-RELATED"/>
    <property type="match status" value="1"/>
</dbReference>
<dbReference type="CDD" id="cd00303">
    <property type="entry name" value="retropepsin_like"/>
    <property type="match status" value="1"/>
</dbReference>
<dbReference type="Pfam" id="PF14223">
    <property type="entry name" value="Retrotran_gag_2"/>
    <property type="match status" value="1"/>
</dbReference>
<dbReference type="InterPro" id="IPR001584">
    <property type="entry name" value="Integrase_cat-core"/>
</dbReference>
<feature type="region of interest" description="Disordered" evidence="6">
    <location>
        <begin position="897"/>
        <end position="931"/>
    </location>
</feature>
<evidence type="ECO:0000256" key="2">
    <source>
        <dbReference type="ARBA" id="ARBA00022723"/>
    </source>
</evidence>